<keyword evidence="4" id="KW-1185">Reference proteome</keyword>
<gene>
    <name evidence="3" type="ORF">AAP_01290</name>
</gene>
<feature type="region of interest" description="Disordered" evidence="1">
    <location>
        <begin position="199"/>
        <end position="302"/>
    </location>
</feature>
<dbReference type="InterPro" id="IPR047205">
    <property type="entry name" value="RMP1"/>
</dbReference>
<feature type="compositionally biased region" description="Polar residues" evidence="1">
    <location>
        <begin position="217"/>
        <end position="235"/>
    </location>
</feature>
<dbReference type="PANTHER" id="PTHR37792:SF1">
    <property type="entry name" value="RIBONUCLEASE MRP PROTEIN SUBUNIT RMP1"/>
    <property type="match status" value="1"/>
</dbReference>
<dbReference type="VEuPathDB" id="FungiDB:AAP_01290"/>
<proteinExistence type="predicted"/>
<dbReference type="EMBL" id="AZGZ01000004">
    <property type="protein sequence ID" value="KZZ95614.1"/>
    <property type="molecule type" value="Genomic_DNA"/>
</dbReference>
<dbReference type="CDD" id="cd22573">
    <property type="entry name" value="RMP1_RBD"/>
    <property type="match status" value="1"/>
</dbReference>
<evidence type="ECO:0000256" key="1">
    <source>
        <dbReference type="SAM" id="MobiDB-lite"/>
    </source>
</evidence>
<dbReference type="GO" id="GO:0000466">
    <property type="term" value="P:maturation of 5.8S rRNA from tricistronic rRNA transcript (SSU-rRNA, 5.8S rRNA, LSU-rRNA)"/>
    <property type="evidence" value="ECO:0007669"/>
    <property type="project" value="TreeGrafter"/>
</dbReference>
<evidence type="ECO:0000313" key="3">
    <source>
        <dbReference type="EMBL" id="KZZ95614.1"/>
    </source>
</evidence>
<protein>
    <recommendedName>
        <fullName evidence="2">RNase MRP protein 1 RNA binding domain-containing protein</fullName>
    </recommendedName>
</protein>
<name>A0A168BQT7_9EURO</name>
<dbReference type="OrthoDB" id="5414547at2759"/>
<evidence type="ECO:0000259" key="2">
    <source>
        <dbReference type="Pfam" id="PF20945"/>
    </source>
</evidence>
<feature type="domain" description="RNase MRP protein 1 RNA binding" evidence="2">
    <location>
        <begin position="29"/>
        <end position="145"/>
    </location>
</feature>
<dbReference type="PANTHER" id="PTHR37792">
    <property type="entry name" value="RIBONUCLEASE MRP PROTEIN SUBUNIT RMP1"/>
    <property type="match status" value="1"/>
</dbReference>
<dbReference type="Pfam" id="PF20945">
    <property type="entry name" value="RMP1"/>
    <property type="match status" value="1"/>
</dbReference>
<evidence type="ECO:0000313" key="4">
    <source>
        <dbReference type="Proteomes" id="UP000242877"/>
    </source>
</evidence>
<comment type="caution">
    <text evidence="3">The sequence shown here is derived from an EMBL/GenBank/DDBJ whole genome shotgun (WGS) entry which is preliminary data.</text>
</comment>
<dbReference type="InterPro" id="IPR047204">
    <property type="entry name" value="RMP1_RBD"/>
</dbReference>
<dbReference type="AlphaFoldDB" id="A0A168BQT7"/>
<sequence length="302" mass="33534">MSSSKNSPSYPPKPSAIPSSSILSAIHTTLHLIFVRNKNQHGHAKWWKHLSMLRRSLRSLIDAVERFEKYVDSEGIEWHELRMNDKRDKIVDLEGDLVGGDDKVVEQGRYLATWIVPKAYIAFSTVVADTQFSVLGVVLIAALAQLAEAIKEFNPPEEQEVQEADPHVEQIPVDVQKIKDPVQSDKLEDMGEIIVRRPAASTIIPTAPEPKTAASEIDQNISPRERQTSQVSGTLPGTEKPPSEKKKKAKTTKSIKRPIDDDEGATSTKAKSKSKKLSSDTTKLKKKKKTKKNAIDDIFGGL</sequence>
<dbReference type="GO" id="GO:0000294">
    <property type="term" value="P:nuclear-transcribed mRNA catabolic process, RNase MRP-dependent"/>
    <property type="evidence" value="ECO:0007669"/>
    <property type="project" value="TreeGrafter"/>
</dbReference>
<dbReference type="GO" id="GO:0000172">
    <property type="term" value="C:ribonuclease MRP complex"/>
    <property type="evidence" value="ECO:0007669"/>
    <property type="project" value="InterPro"/>
</dbReference>
<accession>A0A168BQT7</accession>
<reference evidence="3 4" key="1">
    <citation type="journal article" date="2016" name="Genome Biol. Evol.">
        <title>Divergent and convergent evolution of fungal pathogenicity.</title>
        <authorList>
            <person name="Shang Y."/>
            <person name="Xiao G."/>
            <person name="Zheng P."/>
            <person name="Cen K."/>
            <person name="Zhan S."/>
            <person name="Wang C."/>
        </authorList>
    </citation>
    <scope>NUCLEOTIDE SEQUENCE [LARGE SCALE GENOMIC DNA]</scope>
    <source>
        <strain evidence="3 4">ARSEF 7405</strain>
    </source>
</reference>
<dbReference type="GO" id="GO:0042134">
    <property type="term" value="F:rRNA primary transcript binding"/>
    <property type="evidence" value="ECO:0007669"/>
    <property type="project" value="InterPro"/>
</dbReference>
<dbReference type="Proteomes" id="UP000242877">
    <property type="component" value="Unassembled WGS sequence"/>
</dbReference>
<organism evidence="3 4">
    <name type="scientific">Ascosphaera apis ARSEF 7405</name>
    <dbReference type="NCBI Taxonomy" id="392613"/>
    <lineage>
        <taxon>Eukaryota</taxon>
        <taxon>Fungi</taxon>
        <taxon>Dikarya</taxon>
        <taxon>Ascomycota</taxon>
        <taxon>Pezizomycotina</taxon>
        <taxon>Eurotiomycetes</taxon>
        <taxon>Eurotiomycetidae</taxon>
        <taxon>Onygenales</taxon>
        <taxon>Ascosphaeraceae</taxon>
        <taxon>Ascosphaera</taxon>
    </lineage>
</organism>
<feature type="compositionally biased region" description="Basic residues" evidence="1">
    <location>
        <begin position="245"/>
        <end position="256"/>
    </location>
</feature>